<accession>A0A0M3JM92</accession>
<feature type="compositionally biased region" description="Polar residues" evidence="1">
    <location>
        <begin position="17"/>
        <end position="30"/>
    </location>
</feature>
<evidence type="ECO:0000256" key="1">
    <source>
        <dbReference type="SAM" id="MobiDB-lite"/>
    </source>
</evidence>
<feature type="region of interest" description="Disordered" evidence="1">
    <location>
        <begin position="1"/>
        <end position="30"/>
    </location>
</feature>
<organism evidence="4">
    <name type="scientific">Anisakis simplex</name>
    <name type="common">Herring worm</name>
    <dbReference type="NCBI Taxonomy" id="6269"/>
    <lineage>
        <taxon>Eukaryota</taxon>
        <taxon>Metazoa</taxon>
        <taxon>Ecdysozoa</taxon>
        <taxon>Nematoda</taxon>
        <taxon>Chromadorea</taxon>
        <taxon>Rhabditida</taxon>
        <taxon>Spirurina</taxon>
        <taxon>Ascaridomorpha</taxon>
        <taxon>Ascaridoidea</taxon>
        <taxon>Anisakidae</taxon>
        <taxon>Anisakis</taxon>
        <taxon>Anisakis simplex complex</taxon>
    </lineage>
</organism>
<sequence length="58" mass="6504">MFESDGSESNDAVAAMPSTSESATKQDQQQRLFHDNAIGWEEEPIVPCAFVSYLFYVE</sequence>
<reference evidence="2 3" key="2">
    <citation type="submission" date="2018-11" db="EMBL/GenBank/DDBJ databases">
        <authorList>
            <consortium name="Pathogen Informatics"/>
        </authorList>
    </citation>
    <scope>NUCLEOTIDE SEQUENCE [LARGE SCALE GENOMIC DNA]</scope>
</reference>
<dbReference type="AlphaFoldDB" id="A0A0M3JM92"/>
<dbReference type="WBParaSite" id="ASIM_0000877501-mRNA-1">
    <property type="protein sequence ID" value="ASIM_0000877501-mRNA-1"/>
    <property type="gene ID" value="ASIM_0000877501"/>
</dbReference>
<name>A0A0M3JM92_ANISI</name>
<evidence type="ECO:0000313" key="2">
    <source>
        <dbReference type="EMBL" id="VDK32556.1"/>
    </source>
</evidence>
<protein>
    <submittedName>
        <fullName evidence="2 4">Uncharacterized protein</fullName>
    </submittedName>
</protein>
<gene>
    <name evidence="2" type="ORF">ASIM_LOCUS8527</name>
</gene>
<evidence type="ECO:0000313" key="4">
    <source>
        <dbReference type="WBParaSite" id="ASIM_0000877501-mRNA-1"/>
    </source>
</evidence>
<dbReference type="Proteomes" id="UP000267096">
    <property type="component" value="Unassembled WGS sequence"/>
</dbReference>
<dbReference type="EMBL" id="UYRR01023390">
    <property type="protein sequence ID" value="VDK32556.1"/>
    <property type="molecule type" value="Genomic_DNA"/>
</dbReference>
<keyword evidence="3" id="KW-1185">Reference proteome</keyword>
<reference evidence="4" key="1">
    <citation type="submission" date="2017-02" db="UniProtKB">
        <authorList>
            <consortium name="WormBaseParasite"/>
        </authorList>
    </citation>
    <scope>IDENTIFICATION</scope>
</reference>
<evidence type="ECO:0000313" key="3">
    <source>
        <dbReference type="Proteomes" id="UP000267096"/>
    </source>
</evidence>
<proteinExistence type="predicted"/>